<keyword evidence="1" id="KW-0812">Transmembrane</keyword>
<dbReference type="EMBL" id="RBAH01000008">
    <property type="protein sequence ID" value="RKN84502.1"/>
    <property type="molecule type" value="Genomic_DNA"/>
</dbReference>
<feature type="transmembrane region" description="Helical" evidence="1">
    <location>
        <begin position="92"/>
        <end position="111"/>
    </location>
</feature>
<dbReference type="RefSeq" id="WP_120747758.1">
    <property type="nucleotide sequence ID" value="NZ_RBAH01000008.1"/>
</dbReference>
<accession>A0A3B0CGN8</accession>
<feature type="transmembrane region" description="Helical" evidence="1">
    <location>
        <begin position="7"/>
        <end position="31"/>
    </location>
</feature>
<dbReference type="InterPro" id="IPR021354">
    <property type="entry name" value="DUF2975"/>
</dbReference>
<dbReference type="OrthoDB" id="1100174at2"/>
<reference evidence="2 3" key="1">
    <citation type="journal article" date="2007" name="Int. J. Syst. Evol. Microbiol.">
        <title>Paenibacillus ginsengarvi sp. nov., isolated from soil from ginseng cultivation.</title>
        <authorList>
            <person name="Yoon M.H."/>
            <person name="Ten L.N."/>
            <person name="Im W.T."/>
        </authorList>
    </citation>
    <scope>NUCLEOTIDE SEQUENCE [LARGE SCALE GENOMIC DNA]</scope>
    <source>
        <strain evidence="2 3">KCTC 13059</strain>
    </source>
</reference>
<dbReference type="Proteomes" id="UP000282311">
    <property type="component" value="Unassembled WGS sequence"/>
</dbReference>
<gene>
    <name evidence="2" type="ORF">D7M11_13575</name>
</gene>
<dbReference type="Pfam" id="PF11188">
    <property type="entry name" value="DUF2975"/>
    <property type="match status" value="1"/>
</dbReference>
<keyword evidence="3" id="KW-1185">Reference proteome</keyword>
<name>A0A3B0CGN8_9BACL</name>
<evidence type="ECO:0000313" key="2">
    <source>
        <dbReference type="EMBL" id="RKN84502.1"/>
    </source>
</evidence>
<sequence>MKRGTTLFLKATIFLVGIPIVALCLIGLPMIVKEAADYFPAYMLYPVLAGMYISAVPFFIALYQAFRLLGYIDRNIAFSELSVGALKKIKNCAIAICILYVAVLPFLYLMAEMDDAPGLIVIGLVISFASVVIAVFAAVLQKLLQTAIDIKSENDLTV</sequence>
<feature type="transmembrane region" description="Helical" evidence="1">
    <location>
        <begin position="43"/>
        <end position="66"/>
    </location>
</feature>
<comment type="caution">
    <text evidence="2">The sequence shown here is derived from an EMBL/GenBank/DDBJ whole genome shotgun (WGS) entry which is preliminary data.</text>
</comment>
<evidence type="ECO:0000256" key="1">
    <source>
        <dbReference type="SAM" id="Phobius"/>
    </source>
</evidence>
<proteinExistence type="predicted"/>
<evidence type="ECO:0000313" key="3">
    <source>
        <dbReference type="Proteomes" id="UP000282311"/>
    </source>
</evidence>
<dbReference type="AlphaFoldDB" id="A0A3B0CGN8"/>
<keyword evidence="1" id="KW-1133">Transmembrane helix</keyword>
<protein>
    <submittedName>
        <fullName evidence="2">DUF2975 domain-containing protein</fullName>
    </submittedName>
</protein>
<organism evidence="2 3">
    <name type="scientific">Paenibacillus ginsengarvi</name>
    <dbReference type="NCBI Taxonomy" id="400777"/>
    <lineage>
        <taxon>Bacteria</taxon>
        <taxon>Bacillati</taxon>
        <taxon>Bacillota</taxon>
        <taxon>Bacilli</taxon>
        <taxon>Bacillales</taxon>
        <taxon>Paenibacillaceae</taxon>
        <taxon>Paenibacillus</taxon>
    </lineage>
</organism>
<keyword evidence="1" id="KW-0472">Membrane</keyword>
<feature type="transmembrane region" description="Helical" evidence="1">
    <location>
        <begin position="117"/>
        <end position="140"/>
    </location>
</feature>